<comment type="subcellular location">
    <subcellularLocation>
        <location evidence="1">Cell membrane</location>
        <topology evidence="1">Single-pass type I membrane protein</topology>
    </subcellularLocation>
</comment>
<protein>
    <recommendedName>
        <fullName evidence="2">non-specific serine/threonine protein kinase</fullName>
        <ecNumber evidence="2">2.7.11.1</ecNumber>
    </recommendedName>
</protein>
<evidence type="ECO:0000256" key="8">
    <source>
        <dbReference type="ARBA" id="ARBA00022777"/>
    </source>
</evidence>
<evidence type="ECO:0000256" key="11">
    <source>
        <dbReference type="ARBA" id="ARBA00023170"/>
    </source>
</evidence>
<feature type="domain" description="Protein kinase" evidence="17">
    <location>
        <begin position="41"/>
        <end position="352"/>
    </location>
</feature>
<evidence type="ECO:0000256" key="9">
    <source>
        <dbReference type="ARBA" id="ARBA00022840"/>
    </source>
</evidence>
<reference evidence="20 21" key="1">
    <citation type="journal article" date="2016" name="DNA Res.">
        <title>The draft genome of MD-2 pineapple using hybrid error correction of long reads.</title>
        <authorList>
            <person name="Redwan R.M."/>
            <person name="Saidin A."/>
            <person name="Kumar S.V."/>
        </authorList>
    </citation>
    <scope>NUCLEOTIDE SEQUENCE [LARGE SCALE GENOMIC DNA]</scope>
    <source>
        <strain evidence="21">cv. MD2</strain>
        <tissue evidence="20">Leaf</tissue>
    </source>
</reference>
<dbReference type="Gene3D" id="2.90.10.30">
    <property type="match status" value="1"/>
</dbReference>
<dbReference type="EC" id="2.7.11.1" evidence="2"/>
<evidence type="ECO:0000256" key="4">
    <source>
        <dbReference type="ARBA" id="ARBA00022527"/>
    </source>
</evidence>
<keyword evidence="16" id="KW-0812">Transmembrane</keyword>
<evidence type="ECO:0000256" key="2">
    <source>
        <dbReference type="ARBA" id="ARBA00012513"/>
    </source>
</evidence>
<feature type="domain" description="Apple" evidence="19">
    <location>
        <begin position="671"/>
        <end position="758"/>
    </location>
</feature>
<proteinExistence type="predicted"/>
<dbReference type="Pfam" id="PF00954">
    <property type="entry name" value="S_locus_glycop"/>
    <property type="match status" value="1"/>
</dbReference>
<evidence type="ECO:0000256" key="14">
    <source>
        <dbReference type="ARBA" id="ARBA00048679"/>
    </source>
</evidence>
<accession>A0A199VCY3</accession>
<dbReference type="AlphaFoldDB" id="A0A199VCY3"/>
<dbReference type="SMART" id="SM00108">
    <property type="entry name" value="B_lectin"/>
    <property type="match status" value="1"/>
</dbReference>
<dbReference type="GO" id="GO:0030246">
    <property type="term" value="F:carbohydrate binding"/>
    <property type="evidence" value="ECO:0007669"/>
    <property type="project" value="UniProtKB-KW"/>
</dbReference>
<evidence type="ECO:0000256" key="6">
    <source>
        <dbReference type="ARBA" id="ARBA00022729"/>
    </source>
</evidence>
<dbReference type="PROSITE" id="PS50927">
    <property type="entry name" value="BULB_LECTIN"/>
    <property type="match status" value="1"/>
</dbReference>
<dbReference type="PROSITE" id="PS50948">
    <property type="entry name" value="PAN"/>
    <property type="match status" value="1"/>
</dbReference>
<dbReference type="SUPFAM" id="SSF57414">
    <property type="entry name" value="Hairpin loop containing domain-like"/>
    <property type="match status" value="1"/>
</dbReference>
<dbReference type="PANTHER" id="PTHR27002">
    <property type="entry name" value="RECEPTOR-LIKE SERINE/THREONINE-PROTEIN KINASE SD1-8"/>
    <property type="match status" value="1"/>
</dbReference>
<dbReference type="InterPro" id="IPR008271">
    <property type="entry name" value="Ser/Thr_kinase_AS"/>
</dbReference>
<keyword evidence="3" id="KW-1003">Cell membrane</keyword>
<dbReference type="FunFam" id="1.10.510.10:FF:000060">
    <property type="entry name" value="G-type lectin S-receptor-like serine/threonine-protein kinase"/>
    <property type="match status" value="2"/>
</dbReference>
<organism evidence="20 21">
    <name type="scientific">Ananas comosus</name>
    <name type="common">Pineapple</name>
    <name type="synonym">Ananas ananas</name>
    <dbReference type="NCBI Taxonomy" id="4615"/>
    <lineage>
        <taxon>Eukaryota</taxon>
        <taxon>Viridiplantae</taxon>
        <taxon>Streptophyta</taxon>
        <taxon>Embryophyta</taxon>
        <taxon>Tracheophyta</taxon>
        <taxon>Spermatophyta</taxon>
        <taxon>Magnoliopsida</taxon>
        <taxon>Liliopsida</taxon>
        <taxon>Poales</taxon>
        <taxon>Bromeliaceae</taxon>
        <taxon>Bromelioideae</taxon>
        <taxon>Ananas</taxon>
    </lineage>
</organism>
<feature type="region of interest" description="Disordered" evidence="15">
    <location>
        <begin position="1"/>
        <end position="23"/>
    </location>
</feature>
<evidence type="ECO:0000259" key="18">
    <source>
        <dbReference type="PROSITE" id="PS50927"/>
    </source>
</evidence>
<keyword evidence="16" id="KW-0472">Membrane</keyword>
<keyword evidence="5" id="KW-0808">Transferase</keyword>
<evidence type="ECO:0000256" key="5">
    <source>
        <dbReference type="ARBA" id="ARBA00022679"/>
    </source>
</evidence>
<feature type="transmembrane region" description="Helical" evidence="16">
    <location>
        <begin position="771"/>
        <end position="792"/>
    </location>
</feature>
<dbReference type="SUPFAM" id="SSF51110">
    <property type="entry name" value="alpha-D-mannose-specific plant lectins"/>
    <property type="match status" value="1"/>
</dbReference>
<dbReference type="InterPro" id="IPR003609">
    <property type="entry name" value="Pan_app"/>
</dbReference>
<keyword evidence="16" id="KW-1133">Transmembrane helix</keyword>
<keyword evidence="20" id="KW-0430">Lectin</keyword>
<evidence type="ECO:0000256" key="10">
    <source>
        <dbReference type="ARBA" id="ARBA00023157"/>
    </source>
</evidence>
<dbReference type="Pfam" id="PF01453">
    <property type="entry name" value="B_lectin"/>
    <property type="match status" value="1"/>
</dbReference>
<evidence type="ECO:0000259" key="17">
    <source>
        <dbReference type="PROSITE" id="PS50011"/>
    </source>
</evidence>
<dbReference type="InterPro" id="IPR000858">
    <property type="entry name" value="S_locus_glycoprot_dom"/>
</dbReference>
<dbReference type="GO" id="GO:0005524">
    <property type="term" value="F:ATP binding"/>
    <property type="evidence" value="ECO:0007669"/>
    <property type="project" value="UniProtKB-KW"/>
</dbReference>
<sequence length="1175" mass="131051">MEQPVAEAPNVSASSPHKDSENGTGLEAPMFDFNIIVAATNNFSDVLGEGGFGPVYRGRLPNGQEIAIKRLSKRSSQGVDEFTNEVKLISKLQHRNLVRLLGCCTYGGEKLLIYELMPNKSLDFFLFDANKKGLLDWKRRYRIIQGVARGLVYLHRDSRLRIIHRDLKASNVLLDEEFNPKISDFGMARDFGGDQFQAITNRINDIRDTKYVLQFVKGSGYMSPEYAMEGKFSEKSDVFSFGVLLLEIVSGRKNSSLLPDDEQSLNLLGHVSTISALYLFFDQVLPCTLQSAVGMDDVEGEQITGFDRSIIRCIQVGLLCVQELPNDRPAMSLAATMLTSDTSLPVPKRPAFFVGRRSEEMNQETCSTLVSAGEVFELGFFSPGRSKNRYVGIWYHNFSANTVVWVANRNAPLADSSGELSFSPDGNLVVLTGAGTVVWSSNISVSAALPSNESSAVQLQLQSSGNLVLNISGATAWQSFDHPTDTYLPGMKIGLDLRTNVNQLFTSWKSEDDPAVGDFSVGIDPNRSTQIFLWEGTKPRWRSGRWNGQVFIGIQNMVPTYIYGFRLSNFLQEQKMYFYFTAFNSSHRYVLTADGIEQHLIWAADTKSWFRYFAEPVTACEHYNTCGKYATCTDQNSPICACMRGYVPAVESEWNGGSWTDGCVRRVPFLCDRNKTSVNGTAAEADGFWKMEQVKLPDLSDWYSDIVDADGCRRTCLSNCSCKAYAYTSGIGCLIWGVDLVDVHIFSSGGNELYLRLAGSELDQKKTTGKLFLIPVVLSAIVILSGCVYLCWRFRGRIKELPKKRSINRGARSVESSRGTEVITAELPGVIKIIDEEKDGECRELPLLSFDSIVAATNNFSYMNLLGEGGFGPGMLAGGQEVAVKRLSSSSGQGPEEFKNEVILIAKLQHRNLVRLLGCCIDKEEKILIYEYMPNRSLDSFLFDARKKGFLDWKTRYNIIEGIARGLLYLHRDSRLRVIHRDLKVSNILLDEEMNPKISDFGMARIFRRDDNESNTKRVAGTYGYMSPEYAMQGLFSVKSDVYSFGVILLEIVSGMKNSTYLHPELSLNLLGHAWKLWNEDNVLEFVDPSIRDSCSLREVSRCINAGLLCVQDRANDRPTMSSVVIMLESKTPASYFPRQPTFAAERNLVDDTDSSTNEPGAVSANASITMLVGR</sequence>
<evidence type="ECO:0000313" key="20">
    <source>
        <dbReference type="EMBL" id="OAY74987.1"/>
    </source>
</evidence>
<dbReference type="InterPro" id="IPR011009">
    <property type="entry name" value="Kinase-like_dom_sf"/>
</dbReference>
<comment type="caution">
    <text evidence="20">The sequence shown here is derived from an EMBL/GenBank/DDBJ whole genome shotgun (WGS) entry which is preliminary data.</text>
</comment>
<dbReference type="PROSITE" id="PS50011">
    <property type="entry name" value="PROTEIN_KINASE_DOM"/>
    <property type="match status" value="2"/>
</dbReference>
<feature type="domain" description="Bulb-type lectin" evidence="18">
    <location>
        <begin position="354"/>
        <end position="482"/>
    </location>
</feature>
<keyword evidence="6" id="KW-0732">Signal</keyword>
<dbReference type="Gene3D" id="1.10.510.10">
    <property type="entry name" value="Transferase(Phosphotransferase) domain 1"/>
    <property type="match status" value="2"/>
</dbReference>
<dbReference type="GO" id="GO:0051707">
    <property type="term" value="P:response to other organism"/>
    <property type="evidence" value="ECO:0007669"/>
    <property type="project" value="UniProtKB-ARBA"/>
</dbReference>
<dbReference type="GO" id="GO:0048544">
    <property type="term" value="P:recognition of pollen"/>
    <property type="evidence" value="ECO:0007669"/>
    <property type="project" value="InterPro"/>
</dbReference>
<keyword evidence="12" id="KW-0325">Glycoprotein</keyword>
<keyword evidence="7" id="KW-0547">Nucleotide-binding</keyword>
<keyword evidence="11 20" id="KW-0675">Receptor</keyword>
<dbReference type="Proteomes" id="UP000092600">
    <property type="component" value="Unassembled WGS sequence"/>
</dbReference>
<dbReference type="FunFam" id="3.30.200.20:FF:000195">
    <property type="entry name" value="G-type lectin S-receptor-like serine/threonine-protein kinase"/>
    <property type="match status" value="1"/>
</dbReference>
<dbReference type="SMART" id="SM00473">
    <property type="entry name" value="PAN_AP"/>
    <property type="match status" value="1"/>
</dbReference>
<evidence type="ECO:0000256" key="1">
    <source>
        <dbReference type="ARBA" id="ARBA00004251"/>
    </source>
</evidence>
<keyword evidence="8 20" id="KW-0418">Kinase</keyword>
<dbReference type="Pfam" id="PF08276">
    <property type="entry name" value="PAN_2"/>
    <property type="match status" value="1"/>
</dbReference>
<dbReference type="InterPro" id="IPR036426">
    <property type="entry name" value="Bulb-type_lectin_dom_sf"/>
</dbReference>
<dbReference type="Pfam" id="PF07714">
    <property type="entry name" value="PK_Tyr_Ser-Thr"/>
    <property type="match status" value="2"/>
</dbReference>
<dbReference type="SUPFAM" id="SSF56112">
    <property type="entry name" value="Protein kinase-like (PK-like)"/>
    <property type="match status" value="2"/>
</dbReference>
<dbReference type="InterPro" id="IPR001480">
    <property type="entry name" value="Bulb-type_lectin_dom"/>
</dbReference>
<evidence type="ECO:0000256" key="13">
    <source>
        <dbReference type="ARBA" id="ARBA00047899"/>
    </source>
</evidence>
<dbReference type="GO" id="GO:0005886">
    <property type="term" value="C:plasma membrane"/>
    <property type="evidence" value="ECO:0007669"/>
    <property type="project" value="UniProtKB-SubCell"/>
</dbReference>
<evidence type="ECO:0000313" key="21">
    <source>
        <dbReference type="Proteomes" id="UP000092600"/>
    </source>
</evidence>
<dbReference type="FunFam" id="3.30.200.20:FF:001238">
    <property type="entry name" value="Os08g0179000 protein"/>
    <property type="match status" value="1"/>
</dbReference>
<comment type="catalytic activity">
    <reaction evidence="13">
        <text>L-threonyl-[protein] + ATP = O-phospho-L-threonyl-[protein] + ADP + H(+)</text>
        <dbReference type="Rhea" id="RHEA:46608"/>
        <dbReference type="Rhea" id="RHEA-COMP:11060"/>
        <dbReference type="Rhea" id="RHEA-COMP:11605"/>
        <dbReference type="ChEBI" id="CHEBI:15378"/>
        <dbReference type="ChEBI" id="CHEBI:30013"/>
        <dbReference type="ChEBI" id="CHEBI:30616"/>
        <dbReference type="ChEBI" id="CHEBI:61977"/>
        <dbReference type="ChEBI" id="CHEBI:456216"/>
        <dbReference type="EC" id="2.7.11.1"/>
    </reaction>
</comment>
<evidence type="ECO:0000256" key="16">
    <source>
        <dbReference type="SAM" id="Phobius"/>
    </source>
</evidence>
<dbReference type="PANTHER" id="PTHR27002:SF181">
    <property type="entry name" value="RECEPTOR-LIKE SERINE_THREONINE-PROTEIN KINASE"/>
    <property type="match status" value="1"/>
</dbReference>
<dbReference type="GO" id="GO:0004674">
    <property type="term" value="F:protein serine/threonine kinase activity"/>
    <property type="evidence" value="ECO:0007669"/>
    <property type="project" value="UniProtKB-KW"/>
</dbReference>
<keyword evidence="4" id="KW-0723">Serine/threonine-protein kinase</keyword>
<evidence type="ECO:0000256" key="7">
    <source>
        <dbReference type="ARBA" id="ARBA00022741"/>
    </source>
</evidence>
<dbReference type="CDD" id="cd01098">
    <property type="entry name" value="PAN_AP_plant"/>
    <property type="match status" value="1"/>
</dbReference>
<comment type="catalytic activity">
    <reaction evidence="14">
        <text>L-seryl-[protein] + ATP = O-phospho-L-seryl-[protein] + ADP + H(+)</text>
        <dbReference type="Rhea" id="RHEA:17989"/>
        <dbReference type="Rhea" id="RHEA-COMP:9863"/>
        <dbReference type="Rhea" id="RHEA-COMP:11604"/>
        <dbReference type="ChEBI" id="CHEBI:15378"/>
        <dbReference type="ChEBI" id="CHEBI:29999"/>
        <dbReference type="ChEBI" id="CHEBI:30616"/>
        <dbReference type="ChEBI" id="CHEBI:83421"/>
        <dbReference type="ChEBI" id="CHEBI:456216"/>
        <dbReference type="EC" id="2.7.11.1"/>
    </reaction>
</comment>
<dbReference type="InterPro" id="IPR000719">
    <property type="entry name" value="Prot_kinase_dom"/>
</dbReference>
<gene>
    <name evidence="20" type="ORF">ACMD2_00602</name>
</gene>
<evidence type="ECO:0000256" key="12">
    <source>
        <dbReference type="ARBA" id="ARBA00023180"/>
    </source>
</evidence>
<dbReference type="SMART" id="SM00220">
    <property type="entry name" value="S_TKc"/>
    <property type="match status" value="2"/>
</dbReference>
<dbReference type="Gene3D" id="3.30.200.20">
    <property type="entry name" value="Phosphorylase Kinase, domain 1"/>
    <property type="match status" value="2"/>
</dbReference>
<dbReference type="PROSITE" id="PS00108">
    <property type="entry name" value="PROTEIN_KINASE_ST"/>
    <property type="match status" value="2"/>
</dbReference>
<keyword evidence="10" id="KW-1015">Disulfide bond</keyword>
<dbReference type="CDD" id="cd14066">
    <property type="entry name" value="STKc_IRAK"/>
    <property type="match status" value="2"/>
</dbReference>
<name>A0A199VCY3_ANACO</name>
<dbReference type="CDD" id="cd00028">
    <property type="entry name" value="B_lectin"/>
    <property type="match status" value="1"/>
</dbReference>
<dbReference type="InterPro" id="IPR001245">
    <property type="entry name" value="Ser-Thr/Tyr_kinase_cat_dom"/>
</dbReference>
<keyword evidence="9" id="KW-0067">ATP-binding</keyword>
<feature type="domain" description="Protein kinase" evidence="17">
    <location>
        <begin position="860"/>
        <end position="1137"/>
    </location>
</feature>
<dbReference type="STRING" id="4615.A0A199VCY3"/>
<dbReference type="EMBL" id="LSRQ01002222">
    <property type="protein sequence ID" value="OAY74987.1"/>
    <property type="molecule type" value="Genomic_DNA"/>
</dbReference>
<evidence type="ECO:0000259" key="19">
    <source>
        <dbReference type="PROSITE" id="PS50948"/>
    </source>
</evidence>
<evidence type="ECO:0000256" key="3">
    <source>
        <dbReference type="ARBA" id="ARBA00022475"/>
    </source>
</evidence>
<evidence type="ECO:0000256" key="15">
    <source>
        <dbReference type="SAM" id="MobiDB-lite"/>
    </source>
</evidence>